<evidence type="ECO:0000313" key="6">
    <source>
        <dbReference type="Proteomes" id="UP000237082"/>
    </source>
</evidence>
<evidence type="ECO:0000256" key="3">
    <source>
        <dbReference type="ARBA" id="ARBA00023163"/>
    </source>
</evidence>
<dbReference type="GO" id="GO:0003700">
    <property type="term" value="F:DNA-binding transcription factor activity"/>
    <property type="evidence" value="ECO:0007669"/>
    <property type="project" value="InterPro"/>
</dbReference>
<dbReference type="InterPro" id="IPR052526">
    <property type="entry name" value="HTH-type_Bedaq_tolerance"/>
</dbReference>
<name>A0A2S5DAL9_9NEIS</name>
<dbReference type="InterPro" id="IPR036388">
    <property type="entry name" value="WH-like_DNA-bd_sf"/>
</dbReference>
<keyword evidence="6" id="KW-1185">Reference proteome</keyword>
<keyword evidence="1" id="KW-0805">Transcription regulation</keyword>
<evidence type="ECO:0000313" key="5">
    <source>
        <dbReference type="EMBL" id="POZ60150.1"/>
    </source>
</evidence>
<sequence>MNEIISTKDATRLRQQLMSMTRRLRSQGSQDVLPFGLLTVLGAIDRAGGDITPSELARQENMRSSNLAGALRELEAAGLIRRSPDPQDGRRVRVGLSEAGLAALGRNRRLRDGWLQRALDSLSAEERAALLRAGELLERLAAAD</sequence>
<dbReference type="Proteomes" id="UP000237082">
    <property type="component" value="Unassembled WGS sequence"/>
</dbReference>
<dbReference type="Pfam" id="PF01047">
    <property type="entry name" value="MarR"/>
    <property type="match status" value="1"/>
</dbReference>
<keyword evidence="3" id="KW-0804">Transcription</keyword>
<proteinExistence type="predicted"/>
<dbReference type="PROSITE" id="PS01117">
    <property type="entry name" value="HTH_MARR_1"/>
    <property type="match status" value="1"/>
</dbReference>
<gene>
    <name evidence="5" type="ORF">C2I19_20405</name>
</gene>
<evidence type="ECO:0000256" key="2">
    <source>
        <dbReference type="ARBA" id="ARBA00023125"/>
    </source>
</evidence>
<dbReference type="SMART" id="SM00347">
    <property type="entry name" value="HTH_MARR"/>
    <property type="match status" value="1"/>
</dbReference>
<keyword evidence="2" id="KW-0238">DNA-binding</keyword>
<dbReference type="OrthoDB" id="7004755at2"/>
<dbReference type="EMBL" id="PQWB01000166">
    <property type="protein sequence ID" value="POZ60150.1"/>
    <property type="molecule type" value="Genomic_DNA"/>
</dbReference>
<dbReference type="PANTHER" id="PTHR39515:SF2">
    <property type="entry name" value="HTH-TYPE TRANSCRIPTIONAL REGULATOR RV0880"/>
    <property type="match status" value="1"/>
</dbReference>
<dbReference type="PROSITE" id="PS50995">
    <property type="entry name" value="HTH_MARR_2"/>
    <property type="match status" value="1"/>
</dbReference>
<accession>A0A2S5DAL9</accession>
<dbReference type="Gene3D" id="1.10.287.100">
    <property type="match status" value="1"/>
</dbReference>
<dbReference type="InterPro" id="IPR023187">
    <property type="entry name" value="Tscrpt_reg_MarR-type_CS"/>
</dbReference>
<dbReference type="AlphaFoldDB" id="A0A2S5DAL9"/>
<dbReference type="PANTHER" id="PTHR39515">
    <property type="entry name" value="CONSERVED PROTEIN"/>
    <property type="match status" value="1"/>
</dbReference>
<comment type="caution">
    <text evidence="5">The sequence shown here is derived from an EMBL/GenBank/DDBJ whole genome shotgun (WGS) entry which is preliminary data.</text>
</comment>
<dbReference type="InterPro" id="IPR000835">
    <property type="entry name" value="HTH_MarR-typ"/>
</dbReference>
<evidence type="ECO:0000256" key="1">
    <source>
        <dbReference type="ARBA" id="ARBA00023015"/>
    </source>
</evidence>
<dbReference type="Gene3D" id="1.10.10.10">
    <property type="entry name" value="Winged helix-like DNA-binding domain superfamily/Winged helix DNA-binding domain"/>
    <property type="match status" value="1"/>
</dbReference>
<dbReference type="InterPro" id="IPR036390">
    <property type="entry name" value="WH_DNA-bd_sf"/>
</dbReference>
<feature type="domain" description="HTH marR-type" evidence="4">
    <location>
        <begin position="10"/>
        <end position="139"/>
    </location>
</feature>
<dbReference type="SUPFAM" id="SSF46785">
    <property type="entry name" value="Winged helix' DNA-binding domain"/>
    <property type="match status" value="1"/>
</dbReference>
<dbReference type="PRINTS" id="PR00598">
    <property type="entry name" value="HTHMARR"/>
</dbReference>
<dbReference type="GO" id="GO:0003677">
    <property type="term" value="F:DNA binding"/>
    <property type="evidence" value="ECO:0007669"/>
    <property type="project" value="UniProtKB-KW"/>
</dbReference>
<dbReference type="RefSeq" id="WP_103904425.1">
    <property type="nucleotide sequence ID" value="NZ_PQWB01000166.1"/>
</dbReference>
<reference evidence="6" key="1">
    <citation type="submission" date="2018-02" db="EMBL/GenBank/DDBJ databases">
        <authorList>
            <person name="O'Hara-Hanley K."/>
            <person name="Soby S."/>
        </authorList>
    </citation>
    <scope>NUCLEOTIDE SEQUENCE [LARGE SCALE GENOMIC DNA]</scope>
    <source>
        <strain evidence="6">MWU14-2602</strain>
    </source>
</reference>
<evidence type="ECO:0000259" key="4">
    <source>
        <dbReference type="PROSITE" id="PS50995"/>
    </source>
</evidence>
<protein>
    <submittedName>
        <fullName evidence="5">MarR family transcriptional regulator</fullName>
    </submittedName>
</protein>
<organism evidence="5 6">
    <name type="scientific">Chromobacterium alticapitis</name>
    <dbReference type="NCBI Taxonomy" id="2073169"/>
    <lineage>
        <taxon>Bacteria</taxon>
        <taxon>Pseudomonadati</taxon>
        <taxon>Pseudomonadota</taxon>
        <taxon>Betaproteobacteria</taxon>
        <taxon>Neisseriales</taxon>
        <taxon>Chromobacteriaceae</taxon>
        <taxon>Chromobacterium</taxon>
    </lineage>
</organism>